<evidence type="ECO:0000256" key="2">
    <source>
        <dbReference type="ARBA" id="ARBA00029447"/>
    </source>
</evidence>
<keyword evidence="6" id="KW-1133">Transmembrane helix</keyword>
<dbReference type="CDD" id="cd06225">
    <property type="entry name" value="HAMP"/>
    <property type="match status" value="1"/>
</dbReference>
<keyword evidence="10" id="KW-1185">Reference proteome</keyword>
<dbReference type="SUPFAM" id="SSF58104">
    <property type="entry name" value="Methyl-accepting chemotaxis protein (MCP) signaling domain"/>
    <property type="match status" value="1"/>
</dbReference>
<dbReference type="InterPro" id="IPR004089">
    <property type="entry name" value="MCPsignal_dom"/>
</dbReference>
<feature type="compositionally biased region" description="Acidic residues" evidence="5">
    <location>
        <begin position="761"/>
        <end position="773"/>
    </location>
</feature>
<feature type="transmembrane region" description="Helical" evidence="6">
    <location>
        <begin position="288"/>
        <end position="312"/>
    </location>
</feature>
<evidence type="ECO:0000313" key="9">
    <source>
        <dbReference type="EMBL" id="UPV74845.1"/>
    </source>
</evidence>
<dbReference type="SMART" id="SM00283">
    <property type="entry name" value="MA"/>
    <property type="match status" value="1"/>
</dbReference>
<comment type="similarity">
    <text evidence="2">Belongs to the methyl-accepting chemotaxis (MCP) protein family.</text>
</comment>
<dbReference type="InterPro" id="IPR003660">
    <property type="entry name" value="HAMP_dom"/>
</dbReference>
<gene>
    <name evidence="9" type="ORF">M0R89_01955</name>
</gene>
<dbReference type="Proteomes" id="UP000830729">
    <property type="component" value="Chromosome"/>
</dbReference>
<dbReference type="AlphaFoldDB" id="A0A8U0HUR5"/>
<dbReference type="CDD" id="cd11386">
    <property type="entry name" value="MCP_signal"/>
    <property type="match status" value="1"/>
</dbReference>
<dbReference type="PROSITE" id="PS50885">
    <property type="entry name" value="HAMP"/>
    <property type="match status" value="2"/>
</dbReference>
<dbReference type="Pfam" id="PF00672">
    <property type="entry name" value="HAMP"/>
    <property type="match status" value="1"/>
</dbReference>
<dbReference type="CDD" id="cd12912">
    <property type="entry name" value="PDC2_MCP_like"/>
    <property type="match status" value="1"/>
</dbReference>
<dbReference type="PANTHER" id="PTHR32089">
    <property type="entry name" value="METHYL-ACCEPTING CHEMOTAXIS PROTEIN MCPB"/>
    <property type="match status" value="1"/>
</dbReference>
<dbReference type="GO" id="GO:0016020">
    <property type="term" value="C:membrane"/>
    <property type="evidence" value="ECO:0007669"/>
    <property type="project" value="InterPro"/>
</dbReference>
<dbReference type="PANTHER" id="PTHR32089:SF112">
    <property type="entry name" value="LYSOZYME-LIKE PROTEIN-RELATED"/>
    <property type="match status" value="1"/>
</dbReference>
<feature type="domain" description="Methyl-accepting transducer" evidence="7">
    <location>
        <begin position="467"/>
        <end position="703"/>
    </location>
</feature>
<evidence type="ECO:0000256" key="3">
    <source>
        <dbReference type="PROSITE-ProRule" id="PRU00284"/>
    </source>
</evidence>
<feature type="coiled-coil region" evidence="4">
    <location>
        <begin position="538"/>
        <end position="565"/>
    </location>
</feature>
<feature type="domain" description="HAMP" evidence="8">
    <location>
        <begin position="406"/>
        <end position="448"/>
    </location>
</feature>
<dbReference type="SUPFAM" id="SSF158472">
    <property type="entry name" value="HAMP domain-like"/>
    <property type="match status" value="1"/>
</dbReference>
<evidence type="ECO:0000259" key="8">
    <source>
        <dbReference type="PROSITE" id="PS50885"/>
    </source>
</evidence>
<sequence>MGERTPSLERIRRSYALKLAIALVSVVAITVAVGAIVHAQTAEQVRNDAQEELKTVSNSRAESLDAWLSSVKTQTQVTAQHPVFQSGDRDRIRDRLNGLVADGNVPDGVVAVHYYDAAEKTIVTSLSEKLVGVSPAAQGAPFATDPPNFDGKDVHVSEPFTVPAVDFPVVAVVAPVPDAPDKRVIYMVNIEKYTRSLTGGVEGGYTVVLNSSGSYLAHPDESKLLTTHHGGADTTALQQGLAGNSGFTQMDSGMLMAYAPMESTDWVVVVHAPASEAYALSDAVTSNILGLILLAVVSLALVGVTIGSNTVISLRQLSRKADAMAGGDLQVDLETKRRDEFGSLYDSFARMRDSLREQIRDAETARDEAEEARESAEAARREAESRREEAEALSSHLESKASHYEDVMNGAADGDLSVRVDTESRSEAMVAIGESLNDMLDDIERTVANVKRFASHVSNAVVDVESSAEEVMTTGEEVSHSVAEISEGAARQTDQLGEVASEMNTLSASAQQVAATVDDVAATSQQAAAAGELGREAAEEALSEMDTVEAQTERTAEEIEELDAEMEAIGDIVEVITEIAEQTNMLALNASIEAARTDAEGDGFAVVADEVKNLAEETKESAAEIEGRIERVQEKTAQSVEGMSETSDRISTGVETVEGAIDALEEIAEYAEETDARIQEIQAATDDQAQSSSAVVQMVDDVASISEETTSQAESVSEAAEAQTETLAEVRDDADDLAERAAELSQLLDDFRVTRGAGPLDDTDFETAEVSDR</sequence>
<feature type="coiled-coil region" evidence="4">
    <location>
        <begin position="608"/>
        <end position="674"/>
    </location>
</feature>
<feature type="region of interest" description="Disordered" evidence="5">
    <location>
        <begin position="751"/>
        <end position="773"/>
    </location>
</feature>
<feature type="compositionally biased region" description="Low complexity" evidence="5">
    <location>
        <begin position="706"/>
        <end position="727"/>
    </location>
</feature>
<keyword evidence="4" id="KW-0175">Coiled coil</keyword>
<reference evidence="9 10" key="1">
    <citation type="submission" date="2022-04" db="EMBL/GenBank/DDBJ databases">
        <title>Diverse halophilic archaea isolated from saline environments.</title>
        <authorList>
            <person name="Cui H.-L."/>
        </authorList>
    </citation>
    <scope>NUCLEOTIDE SEQUENCE [LARGE SCALE GENOMIC DNA]</scope>
    <source>
        <strain evidence="9 10">XZYJT49</strain>
    </source>
</reference>
<name>A0A8U0HUR5_9EURY</name>
<dbReference type="PROSITE" id="PS50111">
    <property type="entry name" value="CHEMOTAXIS_TRANSDUC_2"/>
    <property type="match status" value="1"/>
</dbReference>
<proteinExistence type="inferred from homology"/>
<protein>
    <submittedName>
        <fullName evidence="9">Methyl-accepting chemotaxis protein</fullName>
    </submittedName>
</protein>
<dbReference type="EMBL" id="CP096659">
    <property type="protein sequence ID" value="UPV74845.1"/>
    <property type="molecule type" value="Genomic_DNA"/>
</dbReference>
<evidence type="ECO:0000256" key="6">
    <source>
        <dbReference type="SAM" id="Phobius"/>
    </source>
</evidence>
<feature type="domain" description="HAMP" evidence="8">
    <location>
        <begin position="314"/>
        <end position="360"/>
    </location>
</feature>
<feature type="region of interest" description="Disordered" evidence="5">
    <location>
        <begin position="360"/>
        <end position="405"/>
    </location>
</feature>
<dbReference type="SMART" id="SM00304">
    <property type="entry name" value="HAMP"/>
    <property type="match status" value="3"/>
</dbReference>
<feature type="transmembrane region" description="Helical" evidence="6">
    <location>
        <begin position="15"/>
        <end position="37"/>
    </location>
</feature>
<feature type="region of interest" description="Disordered" evidence="5">
    <location>
        <begin position="705"/>
        <end position="735"/>
    </location>
</feature>
<dbReference type="KEGG" id="halx:M0R89_01955"/>
<evidence type="ECO:0000313" key="10">
    <source>
        <dbReference type="Proteomes" id="UP000830729"/>
    </source>
</evidence>
<accession>A0A8U0HUR5</accession>
<keyword evidence="6" id="KW-0812">Transmembrane</keyword>
<dbReference type="RefSeq" id="WP_248650888.1">
    <property type="nucleotide sequence ID" value="NZ_CP096659.1"/>
</dbReference>
<organism evidence="9 10">
    <name type="scientific">Halorussus limi</name>
    <dbReference type="NCBI Taxonomy" id="2938695"/>
    <lineage>
        <taxon>Archaea</taxon>
        <taxon>Methanobacteriati</taxon>
        <taxon>Methanobacteriota</taxon>
        <taxon>Stenosarchaea group</taxon>
        <taxon>Halobacteria</taxon>
        <taxon>Halobacteriales</taxon>
        <taxon>Haladaptataceae</taxon>
        <taxon>Halorussus</taxon>
    </lineage>
</organism>
<dbReference type="Pfam" id="PF00015">
    <property type="entry name" value="MCPsignal"/>
    <property type="match status" value="1"/>
</dbReference>
<dbReference type="Gene3D" id="1.10.287.950">
    <property type="entry name" value="Methyl-accepting chemotaxis protein"/>
    <property type="match status" value="1"/>
</dbReference>
<dbReference type="Gene3D" id="3.30.450.20">
    <property type="entry name" value="PAS domain"/>
    <property type="match status" value="1"/>
</dbReference>
<dbReference type="GeneID" id="72183924"/>
<keyword evidence="1 3" id="KW-0807">Transducer</keyword>
<evidence type="ECO:0000256" key="4">
    <source>
        <dbReference type="SAM" id="Coils"/>
    </source>
</evidence>
<keyword evidence="6" id="KW-0472">Membrane</keyword>
<evidence type="ECO:0000256" key="5">
    <source>
        <dbReference type="SAM" id="MobiDB-lite"/>
    </source>
</evidence>
<evidence type="ECO:0000259" key="7">
    <source>
        <dbReference type="PROSITE" id="PS50111"/>
    </source>
</evidence>
<feature type="compositionally biased region" description="Basic and acidic residues" evidence="5">
    <location>
        <begin position="360"/>
        <end position="390"/>
    </location>
</feature>
<dbReference type="GO" id="GO:0007165">
    <property type="term" value="P:signal transduction"/>
    <property type="evidence" value="ECO:0007669"/>
    <property type="project" value="UniProtKB-KW"/>
</dbReference>
<dbReference type="Gene3D" id="6.10.250.1910">
    <property type="match status" value="1"/>
</dbReference>
<evidence type="ECO:0000256" key="1">
    <source>
        <dbReference type="ARBA" id="ARBA00023224"/>
    </source>
</evidence>